<reference evidence="2 3" key="1">
    <citation type="submission" date="2024-05" db="EMBL/GenBank/DDBJ databases">
        <title>Genome sequencing and assembly of Indian major carp, Cirrhinus mrigala (Hamilton, 1822).</title>
        <authorList>
            <person name="Mohindra V."/>
            <person name="Chowdhury L.M."/>
            <person name="Lal K."/>
            <person name="Jena J.K."/>
        </authorList>
    </citation>
    <scope>NUCLEOTIDE SEQUENCE [LARGE SCALE GENOMIC DNA]</scope>
    <source>
        <strain evidence="2">CM1030</strain>
        <tissue evidence="2">Blood</tissue>
    </source>
</reference>
<dbReference type="EMBL" id="JAMKFB020000013">
    <property type="protein sequence ID" value="KAL0177343.1"/>
    <property type="molecule type" value="Genomic_DNA"/>
</dbReference>
<evidence type="ECO:0000256" key="1">
    <source>
        <dbReference type="SAM" id="MobiDB-lite"/>
    </source>
</evidence>
<dbReference type="Proteomes" id="UP001529510">
    <property type="component" value="Unassembled WGS sequence"/>
</dbReference>
<feature type="region of interest" description="Disordered" evidence="1">
    <location>
        <begin position="1"/>
        <end position="24"/>
    </location>
</feature>
<feature type="non-terminal residue" evidence="2">
    <location>
        <position position="62"/>
    </location>
</feature>
<comment type="caution">
    <text evidence="2">The sequence shown here is derived from an EMBL/GenBank/DDBJ whole genome shotgun (WGS) entry which is preliminary data.</text>
</comment>
<protein>
    <submittedName>
        <fullName evidence="2">Uncharacterized protein</fullName>
    </submittedName>
</protein>
<evidence type="ECO:0000313" key="3">
    <source>
        <dbReference type="Proteomes" id="UP001529510"/>
    </source>
</evidence>
<name>A0ABD0PTH9_CIRMR</name>
<proteinExistence type="predicted"/>
<feature type="compositionally biased region" description="Polar residues" evidence="1">
    <location>
        <begin position="1"/>
        <end position="18"/>
    </location>
</feature>
<gene>
    <name evidence="2" type="ORF">M9458_026237</name>
</gene>
<feature type="non-terminal residue" evidence="2">
    <location>
        <position position="1"/>
    </location>
</feature>
<dbReference type="AlphaFoldDB" id="A0ABD0PTH9"/>
<sequence length="62" mass="6789">PKPKPTTNGEPMPTTINKPLQRRTTELEIVPEPEPATVLATREKAMESKSTEGSSTHCIMAE</sequence>
<keyword evidence="3" id="KW-1185">Reference proteome</keyword>
<organism evidence="2 3">
    <name type="scientific">Cirrhinus mrigala</name>
    <name type="common">Mrigala</name>
    <dbReference type="NCBI Taxonomy" id="683832"/>
    <lineage>
        <taxon>Eukaryota</taxon>
        <taxon>Metazoa</taxon>
        <taxon>Chordata</taxon>
        <taxon>Craniata</taxon>
        <taxon>Vertebrata</taxon>
        <taxon>Euteleostomi</taxon>
        <taxon>Actinopterygii</taxon>
        <taxon>Neopterygii</taxon>
        <taxon>Teleostei</taxon>
        <taxon>Ostariophysi</taxon>
        <taxon>Cypriniformes</taxon>
        <taxon>Cyprinidae</taxon>
        <taxon>Labeoninae</taxon>
        <taxon>Labeonini</taxon>
        <taxon>Cirrhinus</taxon>
    </lineage>
</organism>
<accession>A0ABD0PTH9</accession>
<evidence type="ECO:0000313" key="2">
    <source>
        <dbReference type="EMBL" id="KAL0177343.1"/>
    </source>
</evidence>